<dbReference type="InterPro" id="IPR015282">
    <property type="entry name" value="SSL_OB"/>
</dbReference>
<organism evidence="2 3">
    <name type="scientific">Staphylococcus aureus</name>
    <dbReference type="NCBI Taxonomy" id="1280"/>
    <lineage>
        <taxon>Bacteria</taxon>
        <taxon>Bacillati</taxon>
        <taxon>Bacillota</taxon>
        <taxon>Bacilli</taxon>
        <taxon>Bacillales</taxon>
        <taxon>Staphylococcaceae</taxon>
        <taxon>Staphylococcus</taxon>
    </lineage>
</organism>
<protein>
    <submittedName>
        <fullName evidence="2">Superantigen-like protein</fullName>
    </submittedName>
</protein>
<dbReference type="AlphaFoldDB" id="A0A380DJI0"/>
<dbReference type="InterPro" id="IPR008992">
    <property type="entry name" value="Enterotoxin"/>
</dbReference>
<dbReference type="Gene3D" id="2.40.50.110">
    <property type="match status" value="1"/>
</dbReference>
<name>A0A380DJI0_STAAU</name>
<dbReference type="Proteomes" id="UP000254502">
    <property type="component" value="Unassembled WGS sequence"/>
</dbReference>
<evidence type="ECO:0000259" key="1">
    <source>
        <dbReference type="Pfam" id="PF09199"/>
    </source>
</evidence>
<reference evidence="2 3" key="1">
    <citation type="submission" date="2018-06" db="EMBL/GenBank/DDBJ databases">
        <authorList>
            <consortium name="Pathogen Informatics"/>
            <person name="Doyle S."/>
        </authorList>
    </citation>
    <scope>NUCLEOTIDE SEQUENCE [LARGE SCALE GENOMIC DNA]</scope>
    <source>
        <strain evidence="2 3">NCTC5664</strain>
    </source>
</reference>
<evidence type="ECO:0000313" key="3">
    <source>
        <dbReference type="Proteomes" id="UP000254502"/>
    </source>
</evidence>
<evidence type="ECO:0000313" key="2">
    <source>
        <dbReference type="EMBL" id="SUK31917.1"/>
    </source>
</evidence>
<accession>A0A380DJI0</accession>
<feature type="domain" description="Staphylococcal superantigen-like OB-fold" evidence="1">
    <location>
        <begin position="46"/>
        <end position="99"/>
    </location>
</feature>
<dbReference type="Pfam" id="PF09199">
    <property type="entry name" value="SSL_OB"/>
    <property type="match status" value="1"/>
</dbReference>
<dbReference type="SUPFAM" id="SSF50203">
    <property type="entry name" value="Bacterial enterotoxins"/>
    <property type="match status" value="1"/>
</dbReference>
<dbReference type="EMBL" id="UHAQ01000002">
    <property type="protein sequence ID" value="SUK31917.1"/>
    <property type="molecule type" value="Genomic_DNA"/>
</dbReference>
<sequence>MKMTVITKASLALSILATGTITSTHQTVNATEHEAKYENVTKDIFDLRDYYNGESKQLKNVIGYHYSKGGRHYLIFDKNRKFTRIQIFGKDIERFKARKIQD</sequence>
<gene>
    <name evidence="2" type="ORF">NCTC5664_00292</name>
</gene>
<proteinExistence type="predicted"/>